<dbReference type="Proteomes" id="UP000310818">
    <property type="component" value="Unassembled WGS sequence"/>
</dbReference>
<evidence type="ECO:0000313" key="7">
    <source>
        <dbReference type="Proteomes" id="UP000310818"/>
    </source>
</evidence>
<dbReference type="GO" id="GO:0005524">
    <property type="term" value="F:ATP binding"/>
    <property type="evidence" value="ECO:0007669"/>
    <property type="project" value="UniProtKB-KW"/>
</dbReference>
<organism evidence="6 7">
    <name type="scientific">Streptococcus pneumoniae</name>
    <dbReference type="NCBI Taxonomy" id="1313"/>
    <lineage>
        <taxon>Bacteria</taxon>
        <taxon>Bacillati</taxon>
        <taxon>Bacillota</taxon>
        <taxon>Bacilli</taxon>
        <taxon>Lactobacillales</taxon>
        <taxon>Streptococcaceae</taxon>
        <taxon>Streptococcus</taxon>
    </lineage>
</organism>
<sequence>MEVINVSKHYGHSIILKDINFALNKGEIVGLVGRNGVGKSTLMKILVQNNQPTSGNIQSSELFKFFNENSIKVVDFETKKETLKDIYLNRSK</sequence>
<dbReference type="InterPro" id="IPR003439">
    <property type="entry name" value="ABC_transporter-like_ATP-bd"/>
</dbReference>
<reference evidence="6 7" key="1">
    <citation type="submission" date="2019-04" db="EMBL/GenBank/DDBJ databases">
        <authorList>
            <consortium name="Pathogen Informatics"/>
        </authorList>
    </citation>
    <scope>NUCLEOTIDE SEQUENCE [LARGE SCALE GENOMIC DNA]</scope>
    <source>
        <strain evidence="6 7">GPSC211</strain>
    </source>
</reference>
<dbReference type="InterPro" id="IPR027417">
    <property type="entry name" value="P-loop_NTPase"/>
</dbReference>
<evidence type="ECO:0000256" key="2">
    <source>
        <dbReference type="ARBA" id="ARBA00022448"/>
    </source>
</evidence>
<dbReference type="GO" id="GO:0016887">
    <property type="term" value="F:ATP hydrolysis activity"/>
    <property type="evidence" value="ECO:0007669"/>
    <property type="project" value="InterPro"/>
</dbReference>
<dbReference type="SUPFAM" id="SSF52540">
    <property type="entry name" value="P-loop containing nucleoside triphosphate hydrolases"/>
    <property type="match status" value="1"/>
</dbReference>
<keyword evidence="2" id="KW-0813">Transport</keyword>
<keyword evidence="4" id="KW-0067">ATP-binding</keyword>
<dbReference type="InterPro" id="IPR050763">
    <property type="entry name" value="ABC_transporter_ATP-binding"/>
</dbReference>
<accession>A0AA95D982</accession>
<evidence type="ECO:0000259" key="5">
    <source>
        <dbReference type="Pfam" id="PF00005"/>
    </source>
</evidence>
<evidence type="ECO:0000256" key="3">
    <source>
        <dbReference type="ARBA" id="ARBA00022741"/>
    </source>
</evidence>
<dbReference type="PANTHER" id="PTHR42711">
    <property type="entry name" value="ABC TRANSPORTER ATP-BINDING PROTEIN"/>
    <property type="match status" value="1"/>
</dbReference>
<name>A0AA95D982_STREE</name>
<comment type="caution">
    <text evidence="6">The sequence shown here is derived from an EMBL/GenBank/DDBJ whole genome shotgun (WGS) entry which is preliminary data.</text>
</comment>
<evidence type="ECO:0000313" key="6">
    <source>
        <dbReference type="EMBL" id="VNH06024.1"/>
    </source>
</evidence>
<dbReference type="PANTHER" id="PTHR42711:SF5">
    <property type="entry name" value="ABC TRANSPORTER ATP-BINDING PROTEIN NATA"/>
    <property type="match status" value="1"/>
</dbReference>
<dbReference type="Pfam" id="PF00005">
    <property type="entry name" value="ABC_tran"/>
    <property type="match status" value="1"/>
</dbReference>
<evidence type="ECO:0000256" key="4">
    <source>
        <dbReference type="ARBA" id="ARBA00022840"/>
    </source>
</evidence>
<feature type="domain" description="ABC transporter" evidence="5">
    <location>
        <begin position="16"/>
        <end position="59"/>
    </location>
</feature>
<evidence type="ECO:0000256" key="1">
    <source>
        <dbReference type="ARBA" id="ARBA00005417"/>
    </source>
</evidence>
<proteinExistence type="inferred from homology"/>
<comment type="similarity">
    <text evidence="1">Belongs to the ABC transporter superfamily.</text>
</comment>
<dbReference type="EMBL" id="CAASRX010000027">
    <property type="protein sequence ID" value="VNH06024.1"/>
    <property type="molecule type" value="Genomic_DNA"/>
</dbReference>
<dbReference type="Gene3D" id="3.40.50.300">
    <property type="entry name" value="P-loop containing nucleotide triphosphate hydrolases"/>
    <property type="match status" value="1"/>
</dbReference>
<gene>
    <name evidence="6" type="primary">yjjK_2</name>
    <name evidence="6" type="ORF">SAMEA3353485_01962</name>
</gene>
<keyword evidence="3" id="KW-0547">Nucleotide-binding</keyword>
<protein>
    <submittedName>
        <fullName evidence="6">Multidrug ABC transporter ATPase</fullName>
    </submittedName>
</protein>
<dbReference type="AlphaFoldDB" id="A0AA95D982"/>